<dbReference type="Proteomes" id="UP000670776">
    <property type="component" value="Unassembled WGS sequence"/>
</dbReference>
<comment type="caution">
    <text evidence="1">The sequence shown here is derived from an EMBL/GenBank/DDBJ whole genome shotgun (WGS) entry which is preliminary data.</text>
</comment>
<accession>A0ABS4BXQ6</accession>
<proteinExistence type="predicted"/>
<gene>
    <name evidence="1" type="ORF">J8H85_13445</name>
</gene>
<evidence type="ECO:0000313" key="1">
    <source>
        <dbReference type="EMBL" id="MBP0904840.1"/>
    </source>
</evidence>
<dbReference type="RefSeq" id="WP_209655732.1">
    <property type="nucleotide sequence ID" value="NZ_JAGJCB010000014.1"/>
</dbReference>
<protein>
    <submittedName>
        <fullName evidence="1">Uncharacterized protein</fullName>
    </submittedName>
</protein>
<organism evidence="1 2">
    <name type="scientific">Mariniflexile gromovii</name>
    <dbReference type="NCBI Taxonomy" id="362523"/>
    <lineage>
        <taxon>Bacteria</taxon>
        <taxon>Pseudomonadati</taxon>
        <taxon>Bacteroidota</taxon>
        <taxon>Flavobacteriia</taxon>
        <taxon>Flavobacteriales</taxon>
        <taxon>Flavobacteriaceae</taxon>
        <taxon>Mariniflexile</taxon>
    </lineage>
</organism>
<sequence length="364" mass="41379">MAITFSKEINGIYPAFNDSYINFTSSLSNTISAEIEVEPFSFPFKIFPDLDGNYQFNLKELAKVNINQNGFEDTNEIPIGYFQILNDRIIQLPINITVSSSTESESISKNYEFIKSVKQVGEPLFSNDTQILSKSNNGIDYSLTHFEGFPFFFEIQKVDADEVINIKNKSTGDDVSFTASTSGTSRIWIDKTNENTTSSNLLPLTDTVNKLTIYNNGAFKTNLILKKVPSKCGVYLKWFNNDGGYNFYLFDEYYKETIKSKSIGEVTRNEFKNVNETPNSFSYSIGKEVTKDLRLKANVSNDEIFYIKDMLASPSIQLYTSQTPFVTGQWITVNVEGTIDEKTKKNINEVIINIELPIQYTMTY</sequence>
<evidence type="ECO:0000313" key="2">
    <source>
        <dbReference type="Proteomes" id="UP000670776"/>
    </source>
</evidence>
<keyword evidence="2" id="KW-1185">Reference proteome</keyword>
<reference evidence="1 2" key="1">
    <citation type="submission" date="2021-04" db="EMBL/GenBank/DDBJ databases">
        <title>Mariniflexile gromovii gen. nov., sp. nov., a gliding bacterium isolated from the sea urchin Strongylocentrotus intermedius.</title>
        <authorList>
            <person name="Ko S."/>
            <person name="Le V."/>
            <person name="Ahn C.-Y."/>
            <person name="Oh H.-M."/>
        </authorList>
    </citation>
    <scope>NUCLEOTIDE SEQUENCE [LARGE SCALE GENOMIC DNA]</scope>
    <source>
        <strain evidence="1 2">KCTC 12570</strain>
    </source>
</reference>
<dbReference type="EMBL" id="JAGJCB010000014">
    <property type="protein sequence ID" value="MBP0904840.1"/>
    <property type="molecule type" value="Genomic_DNA"/>
</dbReference>
<name>A0ABS4BXQ6_9FLAO</name>